<dbReference type="Proteomes" id="UP000028194">
    <property type="component" value="Chromosome"/>
</dbReference>
<protein>
    <submittedName>
        <fullName evidence="1">Uncharacterized protein</fullName>
    </submittedName>
</protein>
<reference evidence="1 2" key="1">
    <citation type="journal article" date="2014" name="PLoS ONE">
        <title>Genome Sequence of Candidatus Nitrososphaera evergladensis from Group I.1b Enriched from Everglades Soil Reveals Novel Genomic Features of the Ammonia-Oxidizing Archaea.</title>
        <authorList>
            <person name="Zhalnina K.V."/>
            <person name="Dias R."/>
            <person name="Leonard M.T."/>
            <person name="Dorr de Quadros P."/>
            <person name="Camargo F.A."/>
            <person name="Drew J.C."/>
            <person name="Farmerie W.G."/>
            <person name="Daroub S.H."/>
            <person name="Triplett E.W."/>
        </authorList>
    </citation>
    <scope>NUCLEOTIDE SEQUENCE [LARGE SCALE GENOMIC DNA]</scope>
    <source>
        <strain evidence="1 2">SR1</strain>
    </source>
</reference>
<dbReference type="HOGENOM" id="CLU_3147798_0_0_2"/>
<dbReference type="AlphaFoldDB" id="A0A075MVC5"/>
<organism evidence="1 2">
    <name type="scientific">Candidatus Nitrososphaera evergladensis SR1</name>
    <dbReference type="NCBI Taxonomy" id="1459636"/>
    <lineage>
        <taxon>Archaea</taxon>
        <taxon>Nitrososphaerota</taxon>
        <taxon>Nitrososphaeria</taxon>
        <taxon>Nitrososphaerales</taxon>
        <taxon>Nitrososphaeraceae</taxon>
        <taxon>Nitrososphaera</taxon>
    </lineage>
</organism>
<dbReference type="RefSeq" id="WP_158385504.1">
    <property type="nucleotide sequence ID" value="NZ_CP007174.1"/>
</dbReference>
<evidence type="ECO:0000313" key="2">
    <source>
        <dbReference type="Proteomes" id="UP000028194"/>
    </source>
</evidence>
<proteinExistence type="predicted"/>
<dbReference type="KEGG" id="nev:NTE_02568"/>
<dbReference type="EMBL" id="CP007174">
    <property type="protein sequence ID" value="AIF84612.1"/>
    <property type="molecule type" value="Genomic_DNA"/>
</dbReference>
<name>A0A075MVC5_9ARCH</name>
<keyword evidence="2" id="KW-1185">Reference proteome</keyword>
<dbReference type="OrthoDB" id="378678at2157"/>
<sequence>MTTIEDRVAKLTGKDAEIFQKYDSRALSEKEKEALRKAHQVYKKYCKT</sequence>
<gene>
    <name evidence="1" type="ORF">NTE_02568</name>
</gene>
<accession>A0A075MVC5</accession>
<evidence type="ECO:0000313" key="1">
    <source>
        <dbReference type="EMBL" id="AIF84612.1"/>
    </source>
</evidence>
<dbReference type="GeneID" id="43502653"/>